<protein>
    <submittedName>
        <fullName evidence="1">Uncharacterized protein</fullName>
    </submittedName>
</protein>
<keyword evidence="2" id="KW-1185">Reference proteome</keyword>
<accession>A0A1B1MR78</accession>
<dbReference type="GeneID" id="28340329"/>
<gene>
    <name evidence="1" type="ORF">PTPV-Aus-002</name>
</gene>
<evidence type="ECO:0000313" key="1">
    <source>
        <dbReference type="EMBL" id="ANS71086.1"/>
    </source>
</evidence>
<organism evidence="1 2">
    <name type="scientific">Pteropox virus</name>
    <dbReference type="NCBI Taxonomy" id="1873698"/>
    <lineage>
        <taxon>Viruses</taxon>
        <taxon>Varidnaviria</taxon>
        <taxon>Bamfordvirae</taxon>
        <taxon>Nucleocytoviricota</taxon>
        <taxon>Pokkesviricetes</taxon>
        <taxon>Chitovirales</taxon>
        <taxon>Poxviridae</taxon>
        <taxon>Chordopoxvirinae</taxon>
        <taxon>Pteropopoxvirus</taxon>
        <taxon>Pteropopoxvirus pteropox</taxon>
    </lineage>
</organism>
<dbReference type="RefSeq" id="YP_009268717.1">
    <property type="nucleotide sequence ID" value="NC_030656.1"/>
</dbReference>
<dbReference type="Proteomes" id="UP000203626">
    <property type="component" value="Segment"/>
</dbReference>
<evidence type="ECO:0000313" key="2">
    <source>
        <dbReference type="Proteomes" id="UP000203626"/>
    </source>
</evidence>
<sequence length="142" mass="15590">MEGNAAALEAYSRFNAIKESRKTRSSFLKPMILEGNRATVTVHAPSVRSNVSVIDRVRFSSTKCEELYLRLELTDVEEQSICAVENLVKKCGVENSAANFVPGTHGKRGTVIADLCSLGGGWAEALLGELERELARKIETLY</sequence>
<reference evidence="1 2" key="1">
    <citation type="journal article" date="2016" name="J. Gen. Virol.">
        <title>Genomic characterization of a novel poxvirus from a flying fox: evidence for a new genus?</title>
        <authorList>
            <person name="O'Dea M.A."/>
            <person name="Tu S.L."/>
            <person name="Pang S."/>
            <person name="De Ridder T."/>
            <person name="Jackson B."/>
            <person name="Upton C."/>
        </authorList>
    </citation>
    <scope>NUCLEOTIDE SEQUENCE [LARGE SCALE GENOMIC DNA]</scope>
    <source>
        <strain evidence="1 2">Australia</strain>
    </source>
</reference>
<name>A0A1B1MR78_9POXV</name>
<proteinExistence type="predicted"/>
<dbReference type="EMBL" id="KU980965">
    <property type="protein sequence ID" value="ANS71086.1"/>
    <property type="molecule type" value="Genomic_DNA"/>
</dbReference>
<dbReference type="KEGG" id="vg:28340329"/>